<evidence type="ECO:0000259" key="11">
    <source>
        <dbReference type="PROSITE" id="PS50021"/>
    </source>
</evidence>
<dbReference type="GO" id="GO:0051301">
    <property type="term" value="P:cell division"/>
    <property type="evidence" value="ECO:0007669"/>
    <property type="project" value="UniProtKB-KW"/>
</dbReference>
<feature type="compositionally biased region" description="Low complexity" evidence="10">
    <location>
        <begin position="154"/>
        <end position="169"/>
    </location>
</feature>
<feature type="region of interest" description="Disordered" evidence="10">
    <location>
        <begin position="136"/>
        <end position="205"/>
    </location>
</feature>
<evidence type="ECO:0000256" key="10">
    <source>
        <dbReference type="SAM" id="MobiDB-lite"/>
    </source>
</evidence>
<keyword evidence="4" id="KW-0132">Cell division</keyword>
<keyword evidence="8" id="KW-0131">Cell cycle</keyword>
<evidence type="ECO:0008006" key="15">
    <source>
        <dbReference type="Google" id="ProtNLM"/>
    </source>
</evidence>
<dbReference type="PROSITE" id="PS50021">
    <property type="entry name" value="CH"/>
    <property type="match status" value="1"/>
</dbReference>
<reference evidence="13" key="1">
    <citation type="submission" date="2021-09" db="EMBL/GenBank/DDBJ databases">
        <authorList>
            <consortium name="AG Swart"/>
            <person name="Singh M."/>
            <person name="Singh A."/>
            <person name="Seah K."/>
            <person name="Emmerich C."/>
        </authorList>
    </citation>
    <scope>NUCLEOTIDE SEQUENCE</scope>
    <source>
        <strain evidence="13">ATCC30299</strain>
    </source>
</reference>
<dbReference type="Pfam" id="PF03271">
    <property type="entry name" value="EB1"/>
    <property type="match status" value="1"/>
</dbReference>
<sequence>MALGSNIGIMEGAFFVGKTELLNWVNDLLQLNITRVEQMATGAAYCQIIDAVFPGSIKLSKVNWQAKYDHEYAQNFKLLQQAFEKNRVDKYIEVEKLIKARSLDNLEFLQWFKRFVDLNFRGGDYPAVERRHGAKTPWDIEGSAPHGEVKRAHASPPARAAVSPPTRTPKNNENALKKVVPKKQSKEGHENEAKQIEELKSQNESMEKERDFYYGKLRAVELLCDHYDGQENPTIHEVQKILFATDEETVAVNDDGTVSVTPIRHD</sequence>
<proteinExistence type="inferred from homology"/>
<feature type="domain" description="EB1 C-terminal" evidence="12">
    <location>
        <begin position="181"/>
        <end position="251"/>
    </location>
</feature>
<dbReference type="AlphaFoldDB" id="A0AAU9JR90"/>
<evidence type="ECO:0000256" key="4">
    <source>
        <dbReference type="ARBA" id="ARBA00022618"/>
    </source>
</evidence>
<dbReference type="Gene3D" id="1.20.5.1430">
    <property type="match status" value="1"/>
</dbReference>
<dbReference type="Gene3D" id="1.10.418.10">
    <property type="entry name" value="Calponin-like domain"/>
    <property type="match status" value="1"/>
</dbReference>
<evidence type="ECO:0000256" key="9">
    <source>
        <dbReference type="PROSITE-ProRule" id="PRU00576"/>
    </source>
</evidence>
<feature type="domain" description="Calponin-homology (CH)" evidence="11">
    <location>
        <begin position="15"/>
        <end position="117"/>
    </location>
</feature>
<dbReference type="SUPFAM" id="SSF140612">
    <property type="entry name" value="EB1 dimerisation domain-like"/>
    <property type="match status" value="1"/>
</dbReference>
<dbReference type="Proteomes" id="UP001162131">
    <property type="component" value="Unassembled WGS sequence"/>
</dbReference>
<dbReference type="PANTHER" id="PTHR10623">
    <property type="entry name" value="MICROTUBULE-ASSOCIATED PROTEIN RP/EB FAMILY MEMBER"/>
    <property type="match status" value="1"/>
</dbReference>
<dbReference type="InterPro" id="IPR036872">
    <property type="entry name" value="CH_dom_sf"/>
</dbReference>
<gene>
    <name evidence="13" type="ORF">BSTOLATCC_MIC50910</name>
</gene>
<keyword evidence="5 9" id="KW-0493">Microtubule</keyword>
<comment type="subcellular location">
    <subcellularLocation>
        <location evidence="1">Cytoplasm</location>
        <location evidence="1">Cytoskeleton</location>
    </subcellularLocation>
</comment>
<dbReference type="GO" id="GO:0008017">
    <property type="term" value="F:microtubule binding"/>
    <property type="evidence" value="ECO:0007669"/>
    <property type="project" value="InterPro"/>
</dbReference>
<evidence type="ECO:0000313" key="14">
    <source>
        <dbReference type="Proteomes" id="UP001162131"/>
    </source>
</evidence>
<evidence type="ECO:0000256" key="1">
    <source>
        <dbReference type="ARBA" id="ARBA00004245"/>
    </source>
</evidence>
<accession>A0AAU9JR90</accession>
<keyword evidence="3" id="KW-0963">Cytoplasm</keyword>
<evidence type="ECO:0000259" key="12">
    <source>
        <dbReference type="PROSITE" id="PS51230"/>
    </source>
</evidence>
<evidence type="ECO:0000256" key="7">
    <source>
        <dbReference type="ARBA" id="ARBA00023212"/>
    </source>
</evidence>
<evidence type="ECO:0000313" key="13">
    <source>
        <dbReference type="EMBL" id="CAG9330317.1"/>
    </source>
</evidence>
<dbReference type="InterPro" id="IPR036133">
    <property type="entry name" value="EB1_C_sf"/>
</dbReference>
<protein>
    <recommendedName>
        <fullName evidence="15">Microtubule-associated protein RP/EB family member 1</fullName>
    </recommendedName>
</protein>
<organism evidence="13 14">
    <name type="scientific">Blepharisma stoltei</name>
    <dbReference type="NCBI Taxonomy" id="1481888"/>
    <lineage>
        <taxon>Eukaryota</taxon>
        <taxon>Sar</taxon>
        <taxon>Alveolata</taxon>
        <taxon>Ciliophora</taxon>
        <taxon>Postciliodesmatophora</taxon>
        <taxon>Heterotrichea</taxon>
        <taxon>Heterotrichida</taxon>
        <taxon>Blepharismidae</taxon>
        <taxon>Blepharisma</taxon>
    </lineage>
</organism>
<feature type="compositionally biased region" description="Basic and acidic residues" evidence="10">
    <location>
        <begin position="184"/>
        <end position="205"/>
    </location>
</feature>
<dbReference type="GO" id="GO:0005874">
    <property type="term" value="C:microtubule"/>
    <property type="evidence" value="ECO:0007669"/>
    <property type="project" value="UniProtKB-KW"/>
</dbReference>
<dbReference type="InterPro" id="IPR001715">
    <property type="entry name" value="CH_dom"/>
</dbReference>
<dbReference type="Pfam" id="PF00307">
    <property type="entry name" value="CH"/>
    <property type="match status" value="1"/>
</dbReference>
<evidence type="ECO:0000256" key="8">
    <source>
        <dbReference type="ARBA" id="ARBA00023306"/>
    </source>
</evidence>
<dbReference type="SUPFAM" id="SSF47576">
    <property type="entry name" value="Calponin-homology domain, CH-domain"/>
    <property type="match status" value="1"/>
</dbReference>
<dbReference type="InterPro" id="IPR027328">
    <property type="entry name" value="MAPRE"/>
</dbReference>
<dbReference type="PROSITE" id="PS51230">
    <property type="entry name" value="EB1_C"/>
    <property type="match status" value="1"/>
</dbReference>
<evidence type="ECO:0000256" key="2">
    <source>
        <dbReference type="ARBA" id="ARBA00010729"/>
    </source>
</evidence>
<keyword evidence="6" id="KW-0498">Mitosis</keyword>
<comment type="similarity">
    <text evidence="2">Belongs to the MAPRE family.</text>
</comment>
<dbReference type="FunFam" id="1.10.418.10:FF:000028">
    <property type="entry name" value="RP/EB family microtubule-associated protein"/>
    <property type="match status" value="1"/>
</dbReference>
<dbReference type="EMBL" id="CAJZBQ010000051">
    <property type="protein sequence ID" value="CAG9330317.1"/>
    <property type="molecule type" value="Genomic_DNA"/>
</dbReference>
<comment type="caution">
    <text evidence="13">The sequence shown here is derived from an EMBL/GenBank/DDBJ whole genome shotgun (WGS) entry which is preliminary data.</text>
</comment>
<evidence type="ECO:0000256" key="3">
    <source>
        <dbReference type="ARBA" id="ARBA00022490"/>
    </source>
</evidence>
<evidence type="ECO:0000256" key="5">
    <source>
        <dbReference type="ARBA" id="ARBA00022701"/>
    </source>
</evidence>
<evidence type="ECO:0000256" key="6">
    <source>
        <dbReference type="ARBA" id="ARBA00022776"/>
    </source>
</evidence>
<keyword evidence="7" id="KW-0206">Cytoskeleton</keyword>
<dbReference type="InterPro" id="IPR004953">
    <property type="entry name" value="EB1_C"/>
</dbReference>
<keyword evidence="14" id="KW-1185">Reference proteome</keyword>
<name>A0AAU9JR90_9CILI</name>